<dbReference type="EC" id="2.4.1.17" evidence="7"/>
<evidence type="ECO:0000256" key="7">
    <source>
        <dbReference type="RuleBase" id="RU362059"/>
    </source>
</evidence>
<comment type="subcellular location">
    <subcellularLocation>
        <location evidence="7">Membrane</location>
        <topology evidence="7">Single-pass membrane protein</topology>
    </subcellularLocation>
</comment>
<dbReference type="GO" id="GO:0015020">
    <property type="term" value="F:glucuronosyltransferase activity"/>
    <property type="evidence" value="ECO:0007669"/>
    <property type="project" value="UniProtKB-EC"/>
</dbReference>
<evidence type="ECO:0000256" key="1">
    <source>
        <dbReference type="ARBA" id="ARBA00009995"/>
    </source>
</evidence>
<name>A0A158PDY1_ANGCS</name>
<gene>
    <name evidence="8" type="ORF">ACOC_LOCUS1264</name>
</gene>
<evidence type="ECO:0000256" key="3">
    <source>
        <dbReference type="ARBA" id="ARBA00022679"/>
    </source>
</evidence>
<evidence type="ECO:0000313" key="9">
    <source>
        <dbReference type="Proteomes" id="UP000267027"/>
    </source>
</evidence>
<organism evidence="10">
    <name type="scientific">Angiostrongylus costaricensis</name>
    <name type="common">Nematode worm</name>
    <dbReference type="NCBI Taxonomy" id="334426"/>
    <lineage>
        <taxon>Eukaryota</taxon>
        <taxon>Metazoa</taxon>
        <taxon>Ecdysozoa</taxon>
        <taxon>Nematoda</taxon>
        <taxon>Chromadorea</taxon>
        <taxon>Rhabditida</taxon>
        <taxon>Rhabditina</taxon>
        <taxon>Rhabditomorpha</taxon>
        <taxon>Strongyloidea</taxon>
        <taxon>Metastrongylidae</taxon>
        <taxon>Angiostrongylus</taxon>
    </lineage>
</organism>
<keyword evidence="9" id="KW-1185">Reference proteome</keyword>
<keyword evidence="3 6" id="KW-0808">Transferase</keyword>
<dbReference type="Pfam" id="PF00201">
    <property type="entry name" value="UDPGT"/>
    <property type="match status" value="1"/>
</dbReference>
<dbReference type="InterPro" id="IPR002213">
    <property type="entry name" value="UDP_glucos_trans"/>
</dbReference>
<comment type="catalytic activity">
    <reaction evidence="5 7">
        <text>glucuronate acceptor + UDP-alpha-D-glucuronate = acceptor beta-D-glucuronoside + UDP + H(+)</text>
        <dbReference type="Rhea" id="RHEA:21032"/>
        <dbReference type="ChEBI" id="CHEBI:15378"/>
        <dbReference type="ChEBI" id="CHEBI:58052"/>
        <dbReference type="ChEBI" id="CHEBI:58223"/>
        <dbReference type="ChEBI" id="CHEBI:132367"/>
        <dbReference type="ChEBI" id="CHEBI:132368"/>
        <dbReference type="EC" id="2.4.1.17"/>
    </reaction>
</comment>
<dbReference type="STRING" id="334426.A0A158PDY1"/>
<feature type="transmembrane region" description="Helical" evidence="7">
    <location>
        <begin position="418"/>
        <end position="445"/>
    </location>
</feature>
<dbReference type="InterPro" id="IPR035595">
    <property type="entry name" value="UDP_glycos_trans_CS"/>
</dbReference>
<evidence type="ECO:0000313" key="10">
    <source>
        <dbReference type="WBParaSite" id="ACOC_0000126301-mRNA-1"/>
    </source>
</evidence>
<proteinExistence type="inferred from homology"/>
<evidence type="ECO:0000256" key="5">
    <source>
        <dbReference type="ARBA" id="ARBA00047475"/>
    </source>
</evidence>
<dbReference type="AlphaFoldDB" id="A0A158PDY1"/>
<dbReference type="OMA" id="WLSMENI"/>
<evidence type="ECO:0000256" key="6">
    <source>
        <dbReference type="RuleBase" id="RU003718"/>
    </source>
</evidence>
<dbReference type="Gene3D" id="3.40.50.2000">
    <property type="entry name" value="Glycogen Phosphorylase B"/>
    <property type="match status" value="1"/>
</dbReference>
<dbReference type="SUPFAM" id="SSF53756">
    <property type="entry name" value="UDP-Glycosyltransferase/glycogen phosphorylase"/>
    <property type="match status" value="1"/>
</dbReference>
<evidence type="ECO:0000256" key="2">
    <source>
        <dbReference type="ARBA" id="ARBA00022676"/>
    </source>
</evidence>
<protein>
    <recommendedName>
        <fullName evidence="7">UDP-glucuronosyltransferase</fullName>
        <ecNumber evidence="7">2.4.1.17</ecNumber>
    </recommendedName>
</protein>
<accession>A0A158PDY1</accession>
<sequence length="457" mass="52207">KVNSEIYSHYCFNEVNINTLSVHKVNASFGIKKADVEEQQKLFVKVSHKMRFCLEVLENNHFLNWLLVQEFDLAFAHPYDVCPIGLIHYAKIPSWIWLSSADDTKLFTKIPYILKTSIMESSDQMNFVERVKSFVGHALTIPLWKRMLSDRETELFRNLIGPNFPDIVDVAKECPLVMVNSNELYEAPRPTLSKIVNIGGVGMEFKETNPLPAEFQRIIDDGVGLVVFSFGSVVPSHKMPTLWKKSFLNAFRSFPEHHFVMKYEGTDLQDQLPPNAHVFKWLPQIDLLAHNKTKAFISHGGYNSLQEAIIAGVPLITIALFGDQQKNAKLAEKHGISVNIRKNSLTADAIVNALKKLFNDHSYTQNIRRLSSMVKKRPVKAEHLLVAWAEFVAEFKTLENLVPAGSNLGFLQYHSIDVIGFLFIVLVSILFVVYKFLLFIVTKLYRLTFHSRKQKEA</sequence>
<dbReference type="PANTHER" id="PTHR48043:SF145">
    <property type="entry name" value="FI06409P-RELATED"/>
    <property type="match status" value="1"/>
</dbReference>
<keyword evidence="4" id="KW-0732">Signal</keyword>
<evidence type="ECO:0000313" key="8">
    <source>
        <dbReference type="EMBL" id="VDM52849.1"/>
    </source>
</evidence>
<reference evidence="10" key="1">
    <citation type="submission" date="2016-04" db="UniProtKB">
        <authorList>
            <consortium name="WormBaseParasite"/>
        </authorList>
    </citation>
    <scope>IDENTIFICATION</scope>
</reference>
<dbReference type="PROSITE" id="PS00375">
    <property type="entry name" value="UDPGT"/>
    <property type="match status" value="1"/>
</dbReference>
<comment type="similarity">
    <text evidence="1 6">Belongs to the UDP-glycosyltransferase family.</text>
</comment>
<dbReference type="EMBL" id="UYYA01000177">
    <property type="protein sequence ID" value="VDM52849.1"/>
    <property type="molecule type" value="Genomic_DNA"/>
</dbReference>
<dbReference type="GO" id="GO:0016020">
    <property type="term" value="C:membrane"/>
    <property type="evidence" value="ECO:0007669"/>
    <property type="project" value="UniProtKB-SubCell"/>
</dbReference>
<keyword evidence="7" id="KW-1133">Transmembrane helix</keyword>
<keyword evidence="2 6" id="KW-0328">Glycosyltransferase</keyword>
<dbReference type="CDD" id="cd03784">
    <property type="entry name" value="GT1_Gtf-like"/>
    <property type="match status" value="1"/>
</dbReference>
<dbReference type="PANTHER" id="PTHR48043">
    <property type="entry name" value="EG:EG0003.4 PROTEIN-RELATED"/>
    <property type="match status" value="1"/>
</dbReference>
<dbReference type="Proteomes" id="UP000267027">
    <property type="component" value="Unassembled WGS sequence"/>
</dbReference>
<keyword evidence="7" id="KW-0812">Transmembrane</keyword>
<dbReference type="WBParaSite" id="ACOC_0000126301-mRNA-1">
    <property type="protein sequence ID" value="ACOC_0000126301-mRNA-1"/>
    <property type="gene ID" value="ACOC_0000126301"/>
</dbReference>
<reference evidence="8 9" key="2">
    <citation type="submission" date="2018-11" db="EMBL/GenBank/DDBJ databases">
        <authorList>
            <consortium name="Pathogen Informatics"/>
        </authorList>
    </citation>
    <scope>NUCLEOTIDE SEQUENCE [LARGE SCALE GENOMIC DNA]</scope>
    <source>
        <strain evidence="8 9">Costa Rica</strain>
    </source>
</reference>
<evidence type="ECO:0000256" key="4">
    <source>
        <dbReference type="ARBA" id="ARBA00022729"/>
    </source>
</evidence>
<dbReference type="OrthoDB" id="5835829at2759"/>
<keyword evidence="7" id="KW-0472">Membrane</keyword>
<dbReference type="FunFam" id="3.40.50.2000:FF:000021">
    <property type="entry name" value="UDP-glucuronosyltransferase"/>
    <property type="match status" value="1"/>
</dbReference>
<dbReference type="InterPro" id="IPR050271">
    <property type="entry name" value="UDP-glycosyltransferase"/>
</dbReference>